<reference evidence="11 12" key="1">
    <citation type="submission" date="2024-03" db="EMBL/GenBank/DDBJ databases">
        <title>The genome assembly and annotation of the cricket Gryllus longicercus Weissman &amp; Gray.</title>
        <authorList>
            <person name="Szrajer S."/>
            <person name="Gray D."/>
            <person name="Ylla G."/>
        </authorList>
    </citation>
    <scope>NUCLEOTIDE SEQUENCE [LARGE SCALE GENOMIC DNA]</scope>
    <source>
        <strain evidence="11">DAG 2021-001</strain>
        <tissue evidence="11">Whole body minus gut</tissue>
    </source>
</reference>
<feature type="transmembrane region" description="Helical" evidence="9">
    <location>
        <begin position="528"/>
        <end position="546"/>
    </location>
</feature>
<dbReference type="FunFam" id="3.40.50.300:FF:001077">
    <property type="entry name" value="Uncharacterized protein, isoform A"/>
    <property type="match status" value="1"/>
</dbReference>
<evidence type="ECO:0000313" key="11">
    <source>
        <dbReference type="EMBL" id="KAK7861706.1"/>
    </source>
</evidence>
<keyword evidence="7 9" id="KW-1133">Transmembrane helix</keyword>
<evidence type="ECO:0000256" key="3">
    <source>
        <dbReference type="ARBA" id="ARBA00022448"/>
    </source>
</evidence>
<feature type="transmembrane region" description="Helical" evidence="9">
    <location>
        <begin position="610"/>
        <end position="632"/>
    </location>
</feature>
<evidence type="ECO:0000256" key="1">
    <source>
        <dbReference type="ARBA" id="ARBA00004141"/>
    </source>
</evidence>
<comment type="similarity">
    <text evidence="2">Belongs to the ABC transporter superfamily. ABCG family. Eye pigment precursor importer (TC 3.A.1.204) subfamily.</text>
</comment>
<dbReference type="GO" id="GO:0005886">
    <property type="term" value="C:plasma membrane"/>
    <property type="evidence" value="ECO:0007669"/>
    <property type="project" value="TreeGrafter"/>
</dbReference>
<dbReference type="PANTHER" id="PTHR48041:SF105">
    <property type="entry name" value="FI02074P"/>
    <property type="match status" value="1"/>
</dbReference>
<keyword evidence="6" id="KW-0067">ATP-binding</keyword>
<dbReference type="InterPro" id="IPR043926">
    <property type="entry name" value="ABCG_dom"/>
</dbReference>
<organism evidence="11 12">
    <name type="scientific">Gryllus longicercus</name>
    <dbReference type="NCBI Taxonomy" id="2509291"/>
    <lineage>
        <taxon>Eukaryota</taxon>
        <taxon>Metazoa</taxon>
        <taxon>Ecdysozoa</taxon>
        <taxon>Arthropoda</taxon>
        <taxon>Hexapoda</taxon>
        <taxon>Insecta</taxon>
        <taxon>Pterygota</taxon>
        <taxon>Neoptera</taxon>
        <taxon>Polyneoptera</taxon>
        <taxon>Orthoptera</taxon>
        <taxon>Ensifera</taxon>
        <taxon>Gryllidea</taxon>
        <taxon>Grylloidea</taxon>
        <taxon>Gryllidae</taxon>
        <taxon>Gryllinae</taxon>
        <taxon>Gryllus</taxon>
    </lineage>
</organism>
<keyword evidence="8 9" id="KW-0472">Membrane</keyword>
<dbReference type="InterPro" id="IPR017871">
    <property type="entry name" value="ABC_transporter-like_CS"/>
</dbReference>
<dbReference type="Pfam" id="PF01061">
    <property type="entry name" value="ABC2_membrane"/>
    <property type="match status" value="1"/>
</dbReference>
<dbReference type="Gene3D" id="3.40.50.300">
    <property type="entry name" value="P-loop containing nucleotide triphosphate hydrolases"/>
    <property type="match status" value="1"/>
</dbReference>
<keyword evidence="3" id="KW-0813">Transport</keyword>
<dbReference type="InterPro" id="IPR003439">
    <property type="entry name" value="ABC_transporter-like_ATP-bd"/>
</dbReference>
<evidence type="ECO:0000256" key="5">
    <source>
        <dbReference type="ARBA" id="ARBA00022741"/>
    </source>
</evidence>
<name>A0AAN9Z1Z1_9ORTH</name>
<dbReference type="AlphaFoldDB" id="A0AAN9Z1Z1"/>
<dbReference type="InterPro" id="IPR027417">
    <property type="entry name" value="P-loop_NTPase"/>
</dbReference>
<dbReference type="InterPro" id="IPR050352">
    <property type="entry name" value="ABCG_transporters"/>
</dbReference>
<evidence type="ECO:0000313" key="12">
    <source>
        <dbReference type="Proteomes" id="UP001378592"/>
    </source>
</evidence>
<comment type="subcellular location">
    <subcellularLocation>
        <location evidence="1">Membrane</location>
        <topology evidence="1">Multi-pass membrane protein</topology>
    </subcellularLocation>
</comment>
<keyword evidence="12" id="KW-1185">Reference proteome</keyword>
<evidence type="ECO:0000256" key="7">
    <source>
        <dbReference type="ARBA" id="ARBA00022989"/>
    </source>
</evidence>
<gene>
    <name evidence="11" type="ORF">R5R35_010070</name>
</gene>
<proteinExistence type="inferred from homology"/>
<dbReference type="Pfam" id="PF00005">
    <property type="entry name" value="ABC_tran"/>
    <property type="match status" value="1"/>
</dbReference>
<dbReference type="PROSITE" id="PS50893">
    <property type="entry name" value="ABC_TRANSPORTER_2"/>
    <property type="match status" value="1"/>
</dbReference>
<protein>
    <recommendedName>
        <fullName evidence="10">ABC transporter domain-containing protein</fullName>
    </recommendedName>
</protein>
<feature type="transmembrane region" description="Helical" evidence="9">
    <location>
        <begin position="558"/>
        <end position="579"/>
    </location>
</feature>
<dbReference type="Proteomes" id="UP001378592">
    <property type="component" value="Unassembled WGS sequence"/>
</dbReference>
<dbReference type="GO" id="GO:0140359">
    <property type="term" value="F:ABC-type transporter activity"/>
    <property type="evidence" value="ECO:0007669"/>
    <property type="project" value="InterPro"/>
</dbReference>
<dbReference type="SUPFAM" id="SSF52540">
    <property type="entry name" value="P-loop containing nucleoside triphosphate hydrolases"/>
    <property type="match status" value="1"/>
</dbReference>
<dbReference type="CDD" id="cd03213">
    <property type="entry name" value="ABCG_EPDR"/>
    <property type="match status" value="1"/>
</dbReference>
<dbReference type="InterPro" id="IPR003593">
    <property type="entry name" value="AAA+_ATPase"/>
</dbReference>
<accession>A0AAN9Z1Z1</accession>
<comment type="caution">
    <text evidence="11">The sequence shown here is derived from an EMBL/GenBank/DDBJ whole genome shotgun (WGS) entry which is preliminary data.</text>
</comment>
<dbReference type="GO" id="GO:0016887">
    <property type="term" value="F:ATP hydrolysis activity"/>
    <property type="evidence" value="ECO:0007669"/>
    <property type="project" value="InterPro"/>
</dbReference>
<evidence type="ECO:0000256" key="8">
    <source>
        <dbReference type="ARBA" id="ARBA00023136"/>
    </source>
</evidence>
<evidence type="ECO:0000256" key="2">
    <source>
        <dbReference type="ARBA" id="ARBA00005814"/>
    </source>
</evidence>
<dbReference type="Pfam" id="PF19055">
    <property type="entry name" value="ABC2_membrane_7"/>
    <property type="match status" value="1"/>
</dbReference>
<evidence type="ECO:0000259" key="10">
    <source>
        <dbReference type="PROSITE" id="PS50893"/>
    </source>
</evidence>
<feature type="transmembrane region" description="Helical" evidence="9">
    <location>
        <begin position="498"/>
        <end position="522"/>
    </location>
</feature>
<dbReference type="EMBL" id="JAZDUA010000305">
    <property type="protein sequence ID" value="KAK7861706.1"/>
    <property type="molecule type" value="Genomic_DNA"/>
</dbReference>
<evidence type="ECO:0000256" key="6">
    <source>
        <dbReference type="ARBA" id="ARBA00022840"/>
    </source>
</evidence>
<keyword evidence="5" id="KW-0547">Nucleotide-binding</keyword>
<evidence type="ECO:0000256" key="4">
    <source>
        <dbReference type="ARBA" id="ARBA00022692"/>
    </source>
</evidence>
<feature type="domain" description="ABC transporter" evidence="10">
    <location>
        <begin position="28"/>
        <end position="268"/>
    </location>
</feature>
<dbReference type="PROSITE" id="PS00211">
    <property type="entry name" value="ABC_TRANSPORTER_1"/>
    <property type="match status" value="1"/>
</dbReference>
<dbReference type="GO" id="GO:0005524">
    <property type="term" value="F:ATP binding"/>
    <property type="evidence" value="ECO:0007669"/>
    <property type="project" value="UniProtKB-KW"/>
</dbReference>
<evidence type="ECO:0000256" key="9">
    <source>
        <dbReference type="SAM" id="Phobius"/>
    </source>
</evidence>
<feature type="transmembrane region" description="Helical" evidence="9">
    <location>
        <begin position="464"/>
        <end position="486"/>
    </location>
</feature>
<dbReference type="InterPro" id="IPR013525">
    <property type="entry name" value="ABC2_TM"/>
</dbReference>
<dbReference type="PANTHER" id="PTHR48041">
    <property type="entry name" value="ABC TRANSPORTER G FAMILY MEMBER 28"/>
    <property type="match status" value="1"/>
</dbReference>
<dbReference type="SMART" id="SM00382">
    <property type="entry name" value="AAA"/>
    <property type="match status" value="1"/>
</dbReference>
<feature type="transmembrane region" description="Helical" evidence="9">
    <location>
        <begin position="420"/>
        <end position="444"/>
    </location>
</feature>
<feature type="transmembrane region" description="Helical" evidence="9">
    <location>
        <begin position="389"/>
        <end position="408"/>
    </location>
</feature>
<sequence length="638" mass="70977">MPIKKMMLCGAKEEDGVPLQQPSANLDLQFHDISLSIRPWKFRQPKKTILHGINGRFKAGELTAIMGPSGAGKSSLLNVISGFRSRGVTGTLLVNGHPRNERIFQKMSCFIAQEDALQPMLTVTETMMVAASLKLPSHVTPQEKQTTVSEILASLGLTKAKDTQTTKLSGGQQKRLSIALELINNPPVFFLDEPTSGLDNVAAKQCLSVLKMLASQGRTIVCTIHQPSALLLSFFDSMYVVAQGICIYQGSTRALIPFLKSVGIHCPTHYNPSDYILEMSEDKSIVQAMSENIMNGHHSWTNNGIEEVSEMSTKDILLPEVEVPSIQADANSESGSSEPCITDGLSMLGYRKFQRKRFGVASSGWMQFCILLKRMILQIFRNRIALRLQLIHHVFCGFFIGCIFFNQANDGSKMFNHMKFCIGVVLFHGYTWIMVPVLCFPYEVKLLRREHFNKWYSLVPYYSAMTVSKIPTQVFFSMIFITMVYFMSGLPMDLTRFASFAIVGILVSIASEGLGLAIASAADVTTGSVAAPAIIAPFLGLAVYGFDFANQISWLMNAIMKMSFLRCGVVALVLVVFGFDRKHLNCDEIYCHYKDPQVILRMLDIQNVSLLSPIIALFGLLVLFRTICFIGLRWRLAT</sequence>
<keyword evidence="4 9" id="KW-0812">Transmembrane</keyword>